<evidence type="ECO:0000256" key="5">
    <source>
        <dbReference type="ARBA" id="ARBA00023163"/>
    </source>
</evidence>
<dbReference type="InterPro" id="IPR040222">
    <property type="entry name" value="ALOG"/>
</dbReference>
<dbReference type="Proteomes" id="UP001159405">
    <property type="component" value="Unassembled WGS sequence"/>
</dbReference>
<organism evidence="10 11">
    <name type="scientific">Porites lobata</name>
    <dbReference type="NCBI Taxonomy" id="104759"/>
    <lineage>
        <taxon>Eukaryota</taxon>
        <taxon>Metazoa</taxon>
        <taxon>Cnidaria</taxon>
        <taxon>Anthozoa</taxon>
        <taxon>Hexacorallia</taxon>
        <taxon>Scleractinia</taxon>
        <taxon>Fungiina</taxon>
        <taxon>Poritidae</taxon>
        <taxon>Porites</taxon>
    </lineage>
</organism>
<comment type="caution">
    <text evidence="10">The sequence shown here is derived from an EMBL/GenBank/DDBJ whole genome shotgun (WGS) entry which is preliminary data.</text>
</comment>
<keyword evidence="4" id="KW-0238">DNA-binding</keyword>
<keyword evidence="7" id="KW-0539">Nucleus</keyword>
<accession>A0ABN8NRB4</accession>
<dbReference type="PROSITE" id="PS51898">
    <property type="entry name" value="TYR_RECOMBINASE"/>
    <property type="match status" value="1"/>
</dbReference>
<evidence type="ECO:0000259" key="8">
    <source>
        <dbReference type="PROSITE" id="PS51697"/>
    </source>
</evidence>
<keyword evidence="5" id="KW-0804">Transcription</keyword>
<dbReference type="Pfam" id="PF00589">
    <property type="entry name" value="Phage_integrase"/>
    <property type="match status" value="1"/>
</dbReference>
<feature type="domain" description="Tyr recombinase" evidence="9">
    <location>
        <begin position="426"/>
        <end position="631"/>
    </location>
</feature>
<dbReference type="EMBL" id="CALNXK010000031">
    <property type="protein sequence ID" value="CAH3117867.1"/>
    <property type="molecule type" value="Genomic_DNA"/>
</dbReference>
<keyword evidence="11" id="KW-1185">Reference proteome</keyword>
<dbReference type="InterPro" id="IPR013762">
    <property type="entry name" value="Integrase-like_cat_sf"/>
</dbReference>
<feature type="domain" description="ALOG" evidence="8">
    <location>
        <begin position="291"/>
        <end position="424"/>
    </location>
</feature>
<dbReference type="PROSITE" id="PS51697">
    <property type="entry name" value="ALOG"/>
    <property type="match status" value="1"/>
</dbReference>
<dbReference type="Gene3D" id="1.10.443.10">
    <property type="entry name" value="Intergrase catalytic core"/>
    <property type="match status" value="1"/>
</dbReference>
<reference evidence="10 11" key="1">
    <citation type="submission" date="2022-05" db="EMBL/GenBank/DDBJ databases">
        <authorList>
            <consortium name="Genoscope - CEA"/>
            <person name="William W."/>
        </authorList>
    </citation>
    <scope>NUCLEOTIDE SEQUENCE [LARGE SCALE GENOMIC DNA]</scope>
</reference>
<gene>
    <name evidence="10" type="ORF">PLOB_00026131</name>
</gene>
<comment type="similarity">
    <text evidence="2">Belongs to the plant homeotic and developmental regulators ALOG protein family.</text>
</comment>
<dbReference type="InterPro" id="IPR006936">
    <property type="entry name" value="ALOG_dom"/>
</dbReference>
<evidence type="ECO:0008006" key="12">
    <source>
        <dbReference type="Google" id="ProtNLM"/>
    </source>
</evidence>
<comment type="subcellular location">
    <subcellularLocation>
        <location evidence="1">Nucleus</location>
    </subcellularLocation>
</comment>
<evidence type="ECO:0000259" key="9">
    <source>
        <dbReference type="PROSITE" id="PS51898"/>
    </source>
</evidence>
<sequence length="665" mass="73699">MADNAHISQDFISSVIAGEAFADASLLAFRDSSSFRAGELHRHIDQWNKLFQSSDNNFSEVLDWIHNFIHVDKFFTHYKGSYKGVNYNCDRPPARIFANHPSCKAFAQFITDTLIERLASGAISLWGKVGECPPPHLVMPLTVEPTKPRLSSPLLGFYFRSEKHCHFRLFSDSSSFALGGVLSPGAITVSTSDYWDSSVIGAAIATKETLALNNALQSFGNTDLPQVQRFFIPAVACPSCAYANDHLFRFCQMCGYKRKSVPRQPASKIKVDLAAIDARLQQLTQTANTLSYSKQKSSLRVEFETFLASLPNTKSIYSATPEDVSRFLIWKDRHGKRVVHVAECVNAPNQDASDCGCPKRLAFKTVDSYIGKLHAIFNEAGRSGEWNSMLGFGNPAASSPVQGYLKAVSEEQLRAHIVPKQAVPFFLPKLLLLARLWDRKMADPAVSPSALFILARDQAFFKTLFFSADRGSDLGCVKTAEIMRFAKDDGFLFNHVWGKTLRDGAYNVFGIRRHSNPQLCQVKAIETYVAVASELRITLSNGYLFRPTNHQGHIVNKPLTSSSAEARLKYYLKDAKIDEGETLHGFRSGSAITLALSGSQLADVMSHVGWSNKSTALYYMKLAEVLREGSPSDLLTSNELAASASTTLYADLNRLKDFVSTFPRS</sequence>
<proteinExistence type="inferred from homology"/>
<dbReference type="PANTHER" id="PTHR31165">
    <property type="entry name" value="PROTEIN G1-LIKE2"/>
    <property type="match status" value="1"/>
</dbReference>
<evidence type="ECO:0000256" key="4">
    <source>
        <dbReference type="ARBA" id="ARBA00023125"/>
    </source>
</evidence>
<name>A0ABN8NRB4_9CNID</name>
<keyword evidence="3" id="KW-0805">Transcription regulation</keyword>
<dbReference type="InterPro" id="IPR011010">
    <property type="entry name" value="DNA_brk_join_enz"/>
</dbReference>
<evidence type="ECO:0000313" key="11">
    <source>
        <dbReference type="Proteomes" id="UP001159405"/>
    </source>
</evidence>
<dbReference type="Pfam" id="PF04852">
    <property type="entry name" value="ALOG_dom"/>
    <property type="match status" value="1"/>
</dbReference>
<evidence type="ECO:0000256" key="6">
    <source>
        <dbReference type="ARBA" id="ARBA00023172"/>
    </source>
</evidence>
<evidence type="ECO:0000256" key="7">
    <source>
        <dbReference type="ARBA" id="ARBA00023242"/>
    </source>
</evidence>
<keyword evidence="6" id="KW-0233">DNA recombination</keyword>
<evidence type="ECO:0000313" key="10">
    <source>
        <dbReference type="EMBL" id="CAH3117867.1"/>
    </source>
</evidence>
<dbReference type="SUPFAM" id="SSF56349">
    <property type="entry name" value="DNA breaking-rejoining enzymes"/>
    <property type="match status" value="1"/>
</dbReference>
<evidence type="ECO:0000256" key="3">
    <source>
        <dbReference type="ARBA" id="ARBA00023015"/>
    </source>
</evidence>
<evidence type="ECO:0000256" key="2">
    <source>
        <dbReference type="ARBA" id="ARBA00010308"/>
    </source>
</evidence>
<dbReference type="InterPro" id="IPR002104">
    <property type="entry name" value="Integrase_catalytic"/>
</dbReference>
<dbReference type="PANTHER" id="PTHR31165:SF2">
    <property type="entry name" value="ALOG DOMAIN-CONTAINING PROTEIN"/>
    <property type="match status" value="1"/>
</dbReference>
<evidence type="ECO:0000256" key="1">
    <source>
        <dbReference type="ARBA" id="ARBA00004123"/>
    </source>
</evidence>
<protein>
    <recommendedName>
        <fullName evidence="12">Tyr recombinase domain-containing protein</fullName>
    </recommendedName>
</protein>